<organism evidence="24 25">
    <name type="scientific">Saimiri boliviensis boliviensis</name>
    <name type="common">Bolivian squirrel monkey</name>
    <dbReference type="NCBI Taxonomy" id="39432"/>
    <lineage>
        <taxon>Eukaryota</taxon>
        <taxon>Metazoa</taxon>
        <taxon>Chordata</taxon>
        <taxon>Craniata</taxon>
        <taxon>Vertebrata</taxon>
        <taxon>Euteleostomi</taxon>
        <taxon>Mammalia</taxon>
        <taxon>Eutheria</taxon>
        <taxon>Euarchontoglires</taxon>
        <taxon>Primates</taxon>
        <taxon>Haplorrhini</taxon>
        <taxon>Platyrrhini</taxon>
        <taxon>Cebidae</taxon>
        <taxon>Saimiriinae</taxon>
        <taxon>Saimiri</taxon>
    </lineage>
</organism>
<dbReference type="GO" id="GO:0000776">
    <property type="term" value="C:kinetochore"/>
    <property type="evidence" value="ECO:0007669"/>
    <property type="project" value="UniProtKB-KW"/>
</dbReference>
<keyword evidence="25" id="KW-1185">Reference proteome</keyword>
<dbReference type="PROSITE" id="PS00028">
    <property type="entry name" value="ZINC_FINGER_C2H2_1"/>
    <property type="match status" value="1"/>
</dbReference>
<keyword evidence="14" id="KW-0206">Cytoskeleton</keyword>
<keyword evidence="15" id="KW-0539">Nucleus</keyword>
<name>A0A2K6UXP6_SAIBB</name>
<dbReference type="SUPFAM" id="SSF57667">
    <property type="entry name" value="beta-beta-alpha zinc fingers"/>
    <property type="match status" value="1"/>
</dbReference>
<evidence type="ECO:0000256" key="3">
    <source>
        <dbReference type="ARBA" id="ARBA00004629"/>
    </source>
</evidence>
<evidence type="ECO:0000256" key="17">
    <source>
        <dbReference type="ARBA" id="ARBA00054834"/>
    </source>
</evidence>
<reference evidence="24" key="1">
    <citation type="submission" date="2025-08" db="UniProtKB">
        <authorList>
            <consortium name="Ensembl"/>
        </authorList>
    </citation>
    <scope>IDENTIFICATION</scope>
</reference>
<feature type="compositionally biased region" description="Low complexity" evidence="22">
    <location>
        <begin position="393"/>
        <end position="406"/>
    </location>
</feature>
<evidence type="ECO:0000256" key="1">
    <source>
        <dbReference type="ARBA" id="ARBA00004123"/>
    </source>
</evidence>
<feature type="compositionally biased region" description="Basic and acidic residues" evidence="22">
    <location>
        <begin position="43"/>
        <end position="62"/>
    </location>
</feature>
<keyword evidence="7" id="KW-0597">Phosphoprotein</keyword>
<evidence type="ECO:0000256" key="16">
    <source>
        <dbReference type="ARBA" id="ARBA00023328"/>
    </source>
</evidence>
<evidence type="ECO:0000256" key="19">
    <source>
        <dbReference type="ARBA" id="ARBA00069260"/>
    </source>
</evidence>
<keyword evidence="12" id="KW-0832">Ubl conjugation</keyword>
<dbReference type="PROSITE" id="PS50157">
    <property type="entry name" value="ZINC_FINGER_C2H2_2"/>
    <property type="match status" value="1"/>
</dbReference>
<dbReference type="GO" id="GO:0005819">
    <property type="term" value="C:spindle"/>
    <property type="evidence" value="ECO:0007669"/>
    <property type="project" value="UniProtKB-SubCell"/>
</dbReference>
<evidence type="ECO:0000256" key="10">
    <source>
        <dbReference type="ARBA" id="ARBA00022833"/>
    </source>
</evidence>
<gene>
    <name evidence="24" type="primary">CHAMP1</name>
</gene>
<evidence type="ECO:0000256" key="9">
    <source>
        <dbReference type="ARBA" id="ARBA00022771"/>
    </source>
</evidence>
<dbReference type="InterPro" id="IPR039330">
    <property type="entry name" value="CAMP"/>
</dbReference>
<evidence type="ECO:0000256" key="14">
    <source>
        <dbReference type="ARBA" id="ARBA00023212"/>
    </source>
</evidence>
<protein>
    <recommendedName>
        <fullName evidence="19">Chromosome alignment-maintaining phosphoprotein 1</fullName>
    </recommendedName>
    <alternativeName>
        <fullName evidence="20">Zinc finger protein 828</fullName>
    </alternativeName>
</protein>
<keyword evidence="8" id="KW-0479">Metal-binding</keyword>
<accession>A0A2K6UXP6</accession>
<feature type="compositionally biased region" description="Pro residues" evidence="22">
    <location>
        <begin position="242"/>
        <end position="268"/>
    </location>
</feature>
<evidence type="ECO:0000313" key="24">
    <source>
        <dbReference type="Ensembl" id="ENSSBOP00000036633.1"/>
    </source>
</evidence>
<dbReference type="PRINTS" id="PR01217">
    <property type="entry name" value="PRICHEXTENSN"/>
</dbReference>
<evidence type="ECO:0000259" key="23">
    <source>
        <dbReference type="PROSITE" id="PS50157"/>
    </source>
</evidence>
<dbReference type="GO" id="GO:0016604">
    <property type="term" value="C:nuclear body"/>
    <property type="evidence" value="ECO:0007669"/>
    <property type="project" value="Ensembl"/>
</dbReference>
<dbReference type="GO" id="GO:0051315">
    <property type="term" value="P:attachment of mitotic spindle microtubules to kinetochore"/>
    <property type="evidence" value="ECO:0007669"/>
    <property type="project" value="Ensembl"/>
</dbReference>
<reference evidence="24" key="2">
    <citation type="submission" date="2025-09" db="UniProtKB">
        <authorList>
            <consortium name="Ensembl"/>
        </authorList>
    </citation>
    <scope>IDENTIFICATION</scope>
</reference>
<comment type="subcellular location">
    <subcellularLocation>
        <location evidence="3">Chromosome</location>
        <location evidence="3">Centromere</location>
        <location evidence="3">Kinetochore</location>
    </subcellularLocation>
    <subcellularLocation>
        <location evidence="2">Cytoplasm</location>
        <location evidence="2">Cytoskeleton</location>
        <location evidence="2">Spindle</location>
    </subcellularLocation>
    <subcellularLocation>
        <location evidence="1">Nucleus</location>
    </subcellularLocation>
</comment>
<evidence type="ECO:0000256" key="20">
    <source>
        <dbReference type="ARBA" id="ARBA00078209"/>
    </source>
</evidence>
<evidence type="ECO:0000256" key="13">
    <source>
        <dbReference type="ARBA" id="ARBA00022990"/>
    </source>
</evidence>
<dbReference type="GO" id="GO:0031134">
    <property type="term" value="P:sister chromatid biorientation"/>
    <property type="evidence" value="ECO:0007669"/>
    <property type="project" value="Ensembl"/>
</dbReference>
<evidence type="ECO:0000256" key="6">
    <source>
        <dbReference type="ARBA" id="ARBA00022499"/>
    </source>
</evidence>
<evidence type="ECO:0000256" key="15">
    <source>
        <dbReference type="ARBA" id="ARBA00023242"/>
    </source>
</evidence>
<dbReference type="Gene3D" id="3.30.160.60">
    <property type="entry name" value="Classic Zinc Finger"/>
    <property type="match status" value="1"/>
</dbReference>
<evidence type="ECO:0000256" key="21">
    <source>
        <dbReference type="PROSITE-ProRule" id="PRU00042"/>
    </source>
</evidence>
<dbReference type="PANTHER" id="PTHR37354">
    <property type="entry name" value="CHROMOSOME ALIGNMENT-MAINTAINING PHOSPHOPROTEIN 1"/>
    <property type="match status" value="1"/>
</dbReference>
<dbReference type="InterPro" id="IPR013087">
    <property type="entry name" value="Znf_C2H2_type"/>
</dbReference>
<dbReference type="AlphaFoldDB" id="A0A2K6UXP6"/>
<evidence type="ECO:0000256" key="18">
    <source>
        <dbReference type="ARBA" id="ARBA00062670"/>
    </source>
</evidence>
<dbReference type="InterPro" id="IPR036236">
    <property type="entry name" value="Znf_C2H2_sf"/>
</dbReference>
<evidence type="ECO:0000256" key="5">
    <source>
        <dbReference type="ARBA" id="ARBA00022490"/>
    </source>
</evidence>
<dbReference type="Proteomes" id="UP000233220">
    <property type="component" value="Unplaced"/>
</dbReference>
<dbReference type="GO" id="GO:0034501">
    <property type="term" value="P:protein localization to kinetochore"/>
    <property type="evidence" value="ECO:0007669"/>
    <property type="project" value="Ensembl"/>
</dbReference>
<dbReference type="PANTHER" id="PTHR37354:SF1">
    <property type="entry name" value="CHROMOSOME ALIGNMENT-MAINTAINING PHOSPHOPROTEIN 1"/>
    <property type="match status" value="1"/>
</dbReference>
<dbReference type="Ensembl" id="ENSSBOT00000053568.1">
    <property type="protein sequence ID" value="ENSSBOP00000036633.1"/>
    <property type="gene ID" value="ENSSBOG00000034442.1"/>
</dbReference>
<keyword evidence="6" id="KW-1017">Isopeptide bond</keyword>
<evidence type="ECO:0000256" key="7">
    <source>
        <dbReference type="ARBA" id="ARBA00022553"/>
    </source>
</evidence>
<keyword evidence="5" id="KW-0963">Cytoplasm</keyword>
<dbReference type="GO" id="GO:0008270">
    <property type="term" value="F:zinc ion binding"/>
    <property type="evidence" value="ECO:0007669"/>
    <property type="project" value="UniProtKB-KW"/>
</dbReference>
<evidence type="ECO:0000256" key="11">
    <source>
        <dbReference type="ARBA" id="ARBA00022838"/>
    </source>
</evidence>
<keyword evidence="10" id="KW-0862">Zinc</keyword>
<evidence type="ECO:0000256" key="12">
    <source>
        <dbReference type="ARBA" id="ARBA00022843"/>
    </source>
</evidence>
<evidence type="ECO:0000256" key="4">
    <source>
        <dbReference type="ARBA" id="ARBA00022454"/>
    </source>
</evidence>
<keyword evidence="11" id="KW-0995">Kinetochore</keyword>
<keyword evidence="13" id="KW-0007">Acetylation</keyword>
<keyword evidence="16" id="KW-0137">Centromere</keyword>
<comment type="function">
    <text evidence="17">Required for proper alignment of chromosomes at metaphase and their accurate segregation during mitosis. Involved in the maintenance of spindle microtubules attachment to the kinetochore during sister chromatid biorientation. May recruit CENPE and CENPF to the kinetochore.</text>
</comment>
<feature type="region of interest" description="Disordered" evidence="22">
    <location>
        <begin position="42"/>
        <end position="442"/>
    </location>
</feature>
<keyword evidence="4" id="KW-0158">Chromosome</keyword>
<dbReference type="FunFam" id="3.30.160.60:FF:000879">
    <property type="entry name" value="Chromosome alignment maintaining phosphoprotein 1"/>
    <property type="match status" value="1"/>
</dbReference>
<dbReference type="SMART" id="SM00355">
    <property type="entry name" value="ZnF_C2H2"/>
    <property type="match status" value="4"/>
</dbReference>
<dbReference type="GO" id="GO:0035372">
    <property type="term" value="P:protein localization to microtubule"/>
    <property type="evidence" value="ECO:0007669"/>
    <property type="project" value="Ensembl"/>
</dbReference>
<dbReference type="STRING" id="39432.ENSSBOP00000036633"/>
<proteinExistence type="predicted"/>
<keyword evidence="9 21" id="KW-0863">Zinc-finger</keyword>
<dbReference type="GeneTree" id="ENSGT00730000111351"/>
<evidence type="ECO:0000256" key="2">
    <source>
        <dbReference type="ARBA" id="ARBA00004186"/>
    </source>
</evidence>
<comment type="subunit">
    <text evidence="18">Interacts with MAD2L2. Interacts with POGZ, CBX1, CBX3 and CBX5.</text>
</comment>
<evidence type="ECO:0000313" key="25">
    <source>
        <dbReference type="Proteomes" id="UP000233220"/>
    </source>
</evidence>
<sequence>MDAGGLGKMIFYQKSAKLFHCHKCFFTSKMYSNVYYHITSKHASPDKWNDRPKNQLNKETDPAKSPPLPEHQKIPSNSAEPKPIPALSVETQKLGSVLSPESPKPTPLTPLEPQKPGSVVSPEVQTPSLPSPEPSKPASVSSPELPKPVPVCESQKPAPVPSPEPQKLAPVSPEPVKATLINPKPQKHSHFPETLGPPSASSPESPVLAASPEPWGPSPTASPESRKSVRTTSPEPRKPSPSESPEPWKPFPAPAKPAPSVSPGPWKPIPSVSWKSPPASPESWKSGPPELRKTAPTLSPEHWKAVPPVSPELRKPGPPLSPEIHSPAGSPELRKPSGSPDLWKLSPDQRKTSPASLDFPESQKSSRGGSPDLWKSSYFLEPQKPVFPETRKPGSSGPSESPKAASDIWKPVLSIETEPRKPALFPEPAKTAPPASPEPRKRALFPEPRKHALFSELPKSAIFSESQKVVELGDELQIDAIDDQKCDILVQEELLASPKKLLEDTLFPSSKKLKKDNQESSDAELSSSEYIKTDLDAMDIKGQESSSDQEQVDVESIDFSKENKMDMTSPEQSRNVLQFTEEKEAFISEEEIAKYMKRGKGKYYCKICCCRAMKKGAVLHHLVNKHNVHSPYKCTICGKAFLLESLLKNHVAAHGQSLLKCPRCNFESNFPRGFKKHLTHCQSRHNEEANKKVMEALEPPLEEQQI</sequence>
<evidence type="ECO:0000256" key="22">
    <source>
        <dbReference type="SAM" id="MobiDB-lite"/>
    </source>
</evidence>
<evidence type="ECO:0000256" key="8">
    <source>
        <dbReference type="ARBA" id="ARBA00022723"/>
    </source>
</evidence>
<feature type="domain" description="C2H2-type" evidence="23">
    <location>
        <begin position="632"/>
        <end position="654"/>
    </location>
</feature>
<dbReference type="OMA" id="WKPIPSI"/>